<gene>
    <name evidence="11" type="ORF">HYH02_000676</name>
</gene>
<accession>A0A835WV32</accession>
<evidence type="ECO:0000256" key="6">
    <source>
        <dbReference type="ARBA" id="ARBA00023136"/>
    </source>
</evidence>
<feature type="transmembrane region" description="Helical" evidence="8">
    <location>
        <begin position="547"/>
        <end position="569"/>
    </location>
</feature>
<feature type="transmembrane region" description="Helical" evidence="8">
    <location>
        <begin position="575"/>
        <end position="597"/>
    </location>
</feature>
<feature type="transmembrane region" description="Helical" evidence="8">
    <location>
        <begin position="486"/>
        <end position="504"/>
    </location>
</feature>
<feature type="domain" description="Cytochrome b561" evidence="10">
    <location>
        <begin position="414"/>
        <end position="604"/>
    </location>
</feature>
<keyword evidence="5 8" id="KW-1133">Transmembrane helix</keyword>
<feature type="transmembrane region" description="Helical" evidence="8">
    <location>
        <begin position="510"/>
        <end position="526"/>
    </location>
</feature>
<dbReference type="Gene3D" id="1.20.120.1770">
    <property type="match status" value="1"/>
</dbReference>
<dbReference type="InterPro" id="IPR015915">
    <property type="entry name" value="Kelch-typ_b-propeller"/>
</dbReference>
<dbReference type="SMART" id="SM00665">
    <property type="entry name" value="B561"/>
    <property type="match status" value="1"/>
</dbReference>
<dbReference type="InterPro" id="IPR006593">
    <property type="entry name" value="Cyt_b561/ferric_Rdtase_TM"/>
</dbReference>
<organism evidence="11 12">
    <name type="scientific">Chlamydomonas schloesseri</name>
    <dbReference type="NCBI Taxonomy" id="2026947"/>
    <lineage>
        <taxon>Eukaryota</taxon>
        <taxon>Viridiplantae</taxon>
        <taxon>Chlorophyta</taxon>
        <taxon>core chlorophytes</taxon>
        <taxon>Chlorophyceae</taxon>
        <taxon>CS clade</taxon>
        <taxon>Chlamydomonadales</taxon>
        <taxon>Chlamydomonadaceae</taxon>
        <taxon>Chlamydomonas</taxon>
    </lineage>
</organism>
<comment type="caution">
    <text evidence="11">The sequence shown here is derived from an EMBL/GenBank/DDBJ whole genome shotgun (WGS) entry which is preliminary data.</text>
</comment>
<evidence type="ECO:0000256" key="5">
    <source>
        <dbReference type="ARBA" id="ARBA00022989"/>
    </source>
</evidence>
<evidence type="ECO:0000256" key="8">
    <source>
        <dbReference type="SAM" id="Phobius"/>
    </source>
</evidence>
<evidence type="ECO:0000256" key="3">
    <source>
        <dbReference type="ARBA" id="ARBA00022692"/>
    </source>
</evidence>
<evidence type="ECO:0000259" key="10">
    <source>
        <dbReference type="PROSITE" id="PS50939"/>
    </source>
</evidence>
<keyword evidence="9" id="KW-0732">Signal</keyword>
<evidence type="ECO:0000256" key="2">
    <source>
        <dbReference type="ARBA" id="ARBA00022448"/>
    </source>
</evidence>
<keyword evidence="2" id="KW-0813">Transport</keyword>
<dbReference type="Pfam" id="PF24681">
    <property type="entry name" value="Kelch_KLHDC2_KLHL20_DRC7"/>
    <property type="match status" value="1"/>
</dbReference>
<reference evidence="11" key="1">
    <citation type="journal article" date="2020" name="bioRxiv">
        <title>Comparative genomics of Chlamydomonas.</title>
        <authorList>
            <person name="Craig R.J."/>
            <person name="Hasan A.R."/>
            <person name="Ness R.W."/>
            <person name="Keightley P.D."/>
        </authorList>
    </citation>
    <scope>NUCLEOTIDE SEQUENCE</scope>
    <source>
        <strain evidence="11">CCAP 11/173</strain>
    </source>
</reference>
<sequence length="656" mass="69557">MHILTFATVVALSLVLVSGTQLSWSHIQPSASQGVPSPRRGAALVHDAWGGNLVLFGGASGGVALNDVWRFNLGSQTWQQVNVTGSLPAGRHTFVYGLYVNTSNNDATNATSAGGDAAARPRRALIVATGQQGSAVFSDIWALDLDTATWRQLPQTGDVPEAVYGSAGGIAPSVPGGPHSSRFWLSHGFSSKRRYSTTRYYDLRAERWVLVHGSINSYNPAAPHARCIVSSTVTSDEHLVMYGGCAQNGGTGGPCPARDAWTFDGASWQQASTCPTPRTRGSMAPLTSPFGSSPELGAPSPVIANMSAGQQAMMGGGRAGGDGAPGAVLNLSAQVRLYGGRFVLLYGGYERDKQTITVSEALDDQLSVLDLDSGEWLLLRASGEVPAFRGQPAIAHEVAIGRVWVFGGQLRSGNALSNDLYELRGDPAATPLYPGGSCGSSFLYPHLHGIFMGLAWGILLQAGWFIARYFKRHDPTWFHLHRACQILGLVLSIVGLGVVMAGGVKPSNLGFSHGAIGLTALGLGLLQPLNAFFRPHKGERWRVHWEWLHLTSGRCAVVLGAANVSLGTFLVQGPYAVWITWHVMLGVFVIVVICMEVRHQRALRRRKEAGAAALTTTDADTLRDSTEAGIRGGALTGGKAPRDNPVVAPAPDKLPP</sequence>
<dbReference type="SUPFAM" id="SSF117281">
    <property type="entry name" value="Kelch motif"/>
    <property type="match status" value="1"/>
</dbReference>
<comment type="subcellular location">
    <subcellularLocation>
        <location evidence="1">Membrane</location>
    </subcellularLocation>
</comment>
<dbReference type="Pfam" id="PF03188">
    <property type="entry name" value="Cytochrom_B561"/>
    <property type="match status" value="1"/>
</dbReference>
<dbReference type="PANTHER" id="PTHR23130:SF171">
    <property type="entry name" value="OS01G0895300 PROTEIN"/>
    <property type="match status" value="1"/>
</dbReference>
<dbReference type="EMBL" id="JAEHOD010000001">
    <property type="protein sequence ID" value="KAG2454844.1"/>
    <property type="molecule type" value="Genomic_DNA"/>
</dbReference>
<evidence type="ECO:0000313" key="11">
    <source>
        <dbReference type="EMBL" id="KAG2454844.1"/>
    </source>
</evidence>
<dbReference type="CDD" id="cd08760">
    <property type="entry name" value="Cyt_b561_FRRS1_like"/>
    <property type="match status" value="1"/>
</dbReference>
<keyword evidence="12" id="KW-1185">Reference proteome</keyword>
<keyword evidence="6 8" id="KW-0472">Membrane</keyword>
<keyword evidence="3 8" id="KW-0812">Transmembrane</keyword>
<dbReference type="AlphaFoldDB" id="A0A835WV32"/>
<feature type="region of interest" description="Disordered" evidence="7">
    <location>
        <begin position="623"/>
        <end position="656"/>
    </location>
</feature>
<feature type="transmembrane region" description="Helical" evidence="8">
    <location>
        <begin position="447"/>
        <end position="466"/>
    </location>
</feature>
<dbReference type="PANTHER" id="PTHR23130">
    <property type="entry name" value="CYTOCHROME B561 AND DOMON DOMAIN-CONTAINING PROTEIN"/>
    <property type="match status" value="1"/>
</dbReference>
<evidence type="ECO:0000256" key="7">
    <source>
        <dbReference type="SAM" id="MobiDB-lite"/>
    </source>
</evidence>
<feature type="chain" id="PRO_5032732856" description="Cytochrome b561 domain-containing protein" evidence="9">
    <location>
        <begin position="20"/>
        <end position="656"/>
    </location>
</feature>
<dbReference type="GO" id="GO:0016020">
    <property type="term" value="C:membrane"/>
    <property type="evidence" value="ECO:0007669"/>
    <property type="project" value="UniProtKB-SubCell"/>
</dbReference>
<name>A0A835WV32_9CHLO</name>
<evidence type="ECO:0000256" key="1">
    <source>
        <dbReference type="ARBA" id="ARBA00004370"/>
    </source>
</evidence>
<evidence type="ECO:0000313" key="12">
    <source>
        <dbReference type="Proteomes" id="UP000613740"/>
    </source>
</evidence>
<dbReference type="PROSITE" id="PS50939">
    <property type="entry name" value="CYTOCHROME_B561"/>
    <property type="match status" value="1"/>
</dbReference>
<keyword evidence="4" id="KW-0249">Electron transport</keyword>
<evidence type="ECO:0000256" key="9">
    <source>
        <dbReference type="SAM" id="SignalP"/>
    </source>
</evidence>
<proteinExistence type="predicted"/>
<dbReference type="Proteomes" id="UP000613740">
    <property type="component" value="Unassembled WGS sequence"/>
</dbReference>
<protein>
    <recommendedName>
        <fullName evidence="10">Cytochrome b561 domain-containing protein</fullName>
    </recommendedName>
</protein>
<evidence type="ECO:0000256" key="4">
    <source>
        <dbReference type="ARBA" id="ARBA00022982"/>
    </source>
</evidence>
<dbReference type="OrthoDB" id="2419613at2759"/>
<dbReference type="Gene3D" id="2.120.10.80">
    <property type="entry name" value="Kelch-type beta propeller"/>
    <property type="match status" value="2"/>
</dbReference>
<feature type="signal peptide" evidence="9">
    <location>
        <begin position="1"/>
        <end position="19"/>
    </location>
</feature>